<reference evidence="1" key="4">
    <citation type="submission" date="2019-03" db="UniProtKB">
        <authorList>
            <consortium name="EnsemblPlants"/>
        </authorList>
    </citation>
    <scope>IDENTIFICATION</scope>
</reference>
<organism evidence="1 2">
    <name type="scientific">Aegilops tauschii subsp. strangulata</name>
    <name type="common">Goatgrass</name>
    <dbReference type="NCBI Taxonomy" id="200361"/>
    <lineage>
        <taxon>Eukaryota</taxon>
        <taxon>Viridiplantae</taxon>
        <taxon>Streptophyta</taxon>
        <taxon>Embryophyta</taxon>
        <taxon>Tracheophyta</taxon>
        <taxon>Spermatophyta</taxon>
        <taxon>Magnoliopsida</taxon>
        <taxon>Liliopsida</taxon>
        <taxon>Poales</taxon>
        <taxon>Poaceae</taxon>
        <taxon>BOP clade</taxon>
        <taxon>Pooideae</taxon>
        <taxon>Triticodae</taxon>
        <taxon>Triticeae</taxon>
        <taxon>Triticinae</taxon>
        <taxon>Aegilops</taxon>
    </lineage>
</organism>
<evidence type="ECO:0000313" key="2">
    <source>
        <dbReference type="Proteomes" id="UP000015105"/>
    </source>
</evidence>
<dbReference type="Proteomes" id="UP000015105">
    <property type="component" value="Chromosome 4D"/>
</dbReference>
<dbReference type="PANTHER" id="PTHR47169">
    <property type="entry name" value="OS01G0541250 PROTEIN"/>
    <property type="match status" value="1"/>
</dbReference>
<proteinExistence type="predicted"/>
<dbReference type="AlphaFoldDB" id="A0A453IA55"/>
<reference evidence="2" key="2">
    <citation type="journal article" date="2017" name="Nat. Plants">
        <title>The Aegilops tauschii genome reveals multiple impacts of transposons.</title>
        <authorList>
            <person name="Zhao G."/>
            <person name="Zou C."/>
            <person name="Li K."/>
            <person name="Wang K."/>
            <person name="Li T."/>
            <person name="Gao L."/>
            <person name="Zhang X."/>
            <person name="Wang H."/>
            <person name="Yang Z."/>
            <person name="Liu X."/>
            <person name="Jiang W."/>
            <person name="Mao L."/>
            <person name="Kong X."/>
            <person name="Jiao Y."/>
            <person name="Jia J."/>
        </authorList>
    </citation>
    <scope>NUCLEOTIDE SEQUENCE [LARGE SCALE GENOMIC DNA]</scope>
    <source>
        <strain evidence="2">cv. AL8/78</strain>
    </source>
</reference>
<reference evidence="2" key="1">
    <citation type="journal article" date="2014" name="Science">
        <title>Ancient hybridizations among the ancestral genomes of bread wheat.</title>
        <authorList>
            <consortium name="International Wheat Genome Sequencing Consortium,"/>
            <person name="Marcussen T."/>
            <person name="Sandve S.R."/>
            <person name="Heier L."/>
            <person name="Spannagl M."/>
            <person name="Pfeifer M."/>
            <person name="Jakobsen K.S."/>
            <person name="Wulff B.B."/>
            <person name="Steuernagel B."/>
            <person name="Mayer K.F."/>
            <person name="Olsen O.A."/>
        </authorList>
    </citation>
    <scope>NUCLEOTIDE SEQUENCE [LARGE SCALE GENOMIC DNA]</scope>
    <source>
        <strain evidence="2">cv. AL8/78</strain>
    </source>
</reference>
<dbReference type="GO" id="GO:0003676">
    <property type="term" value="F:nucleic acid binding"/>
    <property type="evidence" value="ECO:0007669"/>
    <property type="project" value="InterPro"/>
</dbReference>
<evidence type="ECO:0000313" key="1">
    <source>
        <dbReference type="EnsemblPlants" id="AET4Gv20497400.1"/>
    </source>
</evidence>
<dbReference type="EnsemblPlants" id="AET4Gv20497400.1">
    <property type="protein sequence ID" value="AET4Gv20497400.1"/>
    <property type="gene ID" value="AET4Gv20497400"/>
</dbReference>
<accession>A0A453IA55</accession>
<dbReference type="Gramene" id="AET4Gv20497400.1">
    <property type="protein sequence ID" value="AET4Gv20497400.1"/>
    <property type="gene ID" value="AET4Gv20497400"/>
</dbReference>
<evidence type="ECO:0008006" key="3">
    <source>
        <dbReference type="Google" id="ProtNLM"/>
    </source>
</evidence>
<dbReference type="Gene3D" id="3.30.420.10">
    <property type="entry name" value="Ribonuclease H-like superfamily/Ribonuclease H"/>
    <property type="match status" value="1"/>
</dbReference>
<reference evidence="1" key="5">
    <citation type="journal article" date="2021" name="G3 (Bethesda)">
        <title>Aegilops tauschii genome assembly Aet v5.0 features greater sequence contiguity and improved annotation.</title>
        <authorList>
            <person name="Wang L."/>
            <person name="Zhu T."/>
            <person name="Rodriguez J.C."/>
            <person name="Deal K.R."/>
            <person name="Dubcovsky J."/>
            <person name="McGuire P.E."/>
            <person name="Lux T."/>
            <person name="Spannagl M."/>
            <person name="Mayer K.F.X."/>
            <person name="Baldrich P."/>
            <person name="Meyers B.C."/>
            <person name="Huo N."/>
            <person name="Gu Y.Q."/>
            <person name="Zhou H."/>
            <person name="Devos K.M."/>
            <person name="Bennetzen J.L."/>
            <person name="Unver T."/>
            <person name="Budak H."/>
            <person name="Gulick P.J."/>
            <person name="Galiba G."/>
            <person name="Kalapos B."/>
            <person name="Nelson D.R."/>
            <person name="Li P."/>
            <person name="You F.M."/>
            <person name="Luo M.C."/>
            <person name="Dvorak J."/>
        </authorList>
    </citation>
    <scope>NUCLEOTIDE SEQUENCE [LARGE SCALE GENOMIC DNA]</scope>
    <source>
        <strain evidence="1">cv. AL8/78</strain>
    </source>
</reference>
<protein>
    <recommendedName>
        <fullName evidence="3">Transposase</fullName>
    </recommendedName>
</protein>
<reference evidence="1" key="3">
    <citation type="journal article" date="2017" name="Nature">
        <title>Genome sequence of the progenitor of the wheat D genome Aegilops tauschii.</title>
        <authorList>
            <person name="Luo M.C."/>
            <person name="Gu Y.Q."/>
            <person name="Puiu D."/>
            <person name="Wang H."/>
            <person name="Twardziok S.O."/>
            <person name="Deal K.R."/>
            <person name="Huo N."/>
            <person name="Zhu T."/>
            <person name="Wang L."/>
            <person name="Wang Y."/>
            <person name="McGuire P.E."/>
            <person name="Liu S."/>
            <person name="Long H."/>
            <person name="Ramasamy R.K."/>
            <person name="Rodriguez J.C."/>
            <person name="Van S.L."/>
            <person name="Yuan L."/>
            <person name="Wang Z."/>
            <person name="Xia Z."/>
            <person name="Xiao L."/>
            <person name="Anderson O.D."/>
            <person name="Ouyang S."/>
            <person name="Liang Y."/>
            <person name="Zimin A.V."/>
            <person name="Pertea G."/>
            <person name="Qi P."/>
            <person name="Bennetzen J.L."/>
            <person name="Dai X."/>
            <person name="Dawson M.W."/>
            <person name="Muller H.G."/>
            <person name="Kugler K."/>
            <person name="Rivarola-Duarte L."/>
            <person name="Spannagl M."/>
            <person name="Mayer K.F.X."/>
            <person name="Lu F.H."/>
            <person name="Bevan M.W."/>
            <person name="Leroy P."/>
            <person name="Li P."/>
            <person name="You F.M."/>
            <person name="Sun Q."/>
            <person name="Liu Z."/>
            <person name="Lyons E."/>
            <person name="Wicker T."/>
            <person name="Salzberg S.L."/>
            <person name="Devos K.M."/>
            <person name="Dvorak J."/>
        </authorList>
    </citation>
    <scope>NUCLEOTIDE SEQUENCE [LARGE SCALE GENOMIC DNA]</scope>
    <source>
        <strain evidence="1">cv. AL8/78</strain>
    </source>
</reference>
<sequence>MSMLDQRTLGNERISFNSMHNIVHIDEKWFLMTKRDRNYYLLPDEEDPVRPVPNKIGKVMFLTVVARPRYDADGNVTFSGKIGVWPFVMEVAAQRRSGNRERGVLEIKSLIVNRVVMRQYMIEKVVLAIKNVWPVEDVGQTVFIQQDNARTHILPNDAEFAQAVVETGMDIKLMQQPPNSPDLNALDLGYFRSLESLTDCRAPTTIPELIQGVQEEFDDYEVGKLNRIFLTLQTCMVQIMNHA</sequence>
<dbReference type="Gramene" id="AET4Gv20497400.3">
    <property type="protein sequence ID" value="AET4Gv20497400.3"/>
    <property type="gene ID" value="AET4Gv20497400"/>
</dbReference>
<dbReference type="PANTHER" id="PTHR47169:SF2">
    <property type="entry name" value="OS01G0541250 PROTEIN"/>
    <property type="match status" value="1"/>
</dbReference>
<dbReference type="InterPro" id="IPR036397">
    <property type="entry name" value="RNaseH_sf"/>
</dbReference>
<keyword evidence="2" id="KW-1185">Reference proteome</keyword>
<dbReference type="EnsemblPlants" id="AET4Gv20497400.3">
    <property type="protein sequence ID" value="AET4Gv20497400.3"/>
    <property type="gene ID" value="AET4Gv20497400"/>
</dbReference>
<name>A0A453IA55_AEGTS</name>